<dbReference type="GO" id="GO:0046872">
    <property type="term" value="F:metal ion binding"/>
    <property type="evidence" value="ECO:0007669"/>
    <property type="project" value="UniProtKB-KW"/>
</dbReference>
<dbReference type="Proteomes" id="UP001164714">
    <property type="component" value="Chromosome"/>
</dbReference>
<protein>
    <recommendedName>
        <fullName evidence="4">Phosphoesterase</fullName>
        <ecNumber evidence="4">3.1.4.-</ecNumber>
    </recommendedName>
</protein>
<dbReference type="Gene3D" id="3.60.21.10">
    <property type="match status" value="1"/>
</dbReference>
<dbReference type="InterPro" id="IPR024654">
    <property type="entry name" value="Calcineurin-like_PHP_lpxH"/>
</dbReference>
<organism evidence="5 6">
    <name type="scientific">Aerococcus urinaeequi</name>
    <dbReference type="NCBI Taxonomy" id="51665"/>
    <lineage>
        <taxon>Bacteria</taxon>
        <taxon>Bacillati</taxon>
        <taxon>Bacillota</taxon>
        <taxon>Bacilli</taxon>
        <taxon>Lactobacillales</taxon>
        <taxon>Aerococcaceae</taxon>
        <taxon>Aerococcus</taxon>
    </lineage>
</organism>
<keyword evidence="3" id="KW-0378">Hydrolase</keyword>
<gene>
    <name evidence="5" type="ORF">OZ415_05815</name>
</gene>
<comment type="cofactor">
    <cofactor evidence="4">
        <name>a divalent metal cation</name>
        <dbReference type="ChEBI" id="CHEBI:60240"/>
    </cofactor>
</comment>
<sequence length="164" mass="18338">MKILITSDNHGDHEALVNLVLKAGDDIDLFIHCGDSELSEDDTIWGIFHTVRGNTDYGNYKDAISLNTPEGKIVVTHGHLYGVKQNLKKLVALAKENQADVIMYGHTHVMDDQEIDGIKIINPGSIRIPKGNYPYPSFAILDWQGDKKEVTFYNADWEVITEVG</sequence>
<comment type="similarity">
    <text evidence="1 4">Belongs to the metallophosphoesterase superfamily. YfcE family.</text>
</comment>
<dbReference type="InterPro" id="IPR029052">
    <property type="entry name" value="Metallo-depent_PP-like"/>
</dbReference>
<evidence type="ECO:0000256" key="2">
    <source>
        <dbReference type="ARBA" id="ARBA00022723"/>
    </source>
</evidence>
<evidence type="ECO:0000313" key="5">
    <source>
        <dbReference type="EMBL" id="WAT23782.1"/>
    </source>
</evidence>
<dbReference type="KEGG" id="aui:APT62_04150"/>
<dbReference type="GO" id="GO:0016787">
    <property type="term" value="F:hydrolase activity"/>
    <property type="evidence" value="ECO:0007669"/>
    <property type="project" value="UniProtKB-UniRule"/>
</dbReference>
<proteinExistence type="inferred from homology"/>
<keyword evidence="2 4" id="KW-0479">Metal-binding</keyword>
<dbReference type="InterPro" id="IPR000979">
    <property type="entry name" value="Phosphodiesterase_MJ0936/Vps29"/>
</dbReference>
<evidence type="ECO:0000256" key="3">
    <source>
        <dbReference type="ARBA" id="ARBA00022801"/>
    </source>
</evidence>
<dbReference type="EMBL" id="CP114063">
    <property type="protein sequence ID" value="WAT23782.1"/>
    <property type="molecule type" value="Genomic_DNA"/>
</dbReference>
<dbReference type="SUPFAM" id="SSF56300">
    <property type="entry name" value="Metallo-dependent phosphatases"/>
    <property type="match status" value="1"/>
</dbReference>
<accession>A0A0U4WHX7</accession>
<evidence type="ECO:0000313" key="6">
    <source>
        <dbReference type="Proteomes" id="UP001164714"/>
    </source>
</evidence>
<evidence type="ECO:0000256" key="1">
    <source>
        <dbReference type="ARBA" id="ARBA00008950"/>
    </source>
</evidence>
<dbReference type="PANTHER" id="PTHR11124">
    <property type="entry name" value="VACUOLAR SORTING PROTEIN VPS29"/>
    <property type="match status" value="1"/>
</dbReference>
<dbReference type="NCBIfam" id="TIGR00040">
    <property type="entry name" value="yfcE"/>
    <property type="match status" value="1"/>
</dbReference>
<name>A0A0U4WHX7_9LACT</name>
<dbReference type="PROSITE" id="PS01269">
    <property type="entry name" value="UPF0025"/>
    <property type="match status" value="1"/>
</dbReference>
<dbReference type="EC" id="3.1.4.-" evidence="4"/>
<reference evidence="5" key="1">
    <citation type="submission" date="2022-12" db="EMBL/GenBank/DDBJ databases">
        <title>Whole genome sequence analysis of a duck derived balloon bacteium Aerococcus urinaeequi henan2020.</title>
        <authorList>
            <person name="Zhang H."/>
            <person name="Qiao H.X."/>
            <person name="Bian C.Z."/>
            <person name="Shu J.C."/>
        </authorList>
    </citation>
    <scope>NUCLEOTIDE SEQUENCE</scope>
    <source>
        <strain evidence="5">2020-HN-1</strain>
    </source>
</reference>
<evidence type="ECO:0000256" key="4">
    <source>
        <dbReference type="RuleBase" id="RU362039"/>
    </source>
</evidence>
<dbReference type="Pfam" id="PF12850">
    <property type="entry name" value="Metallophos_2"/>
    <property type="match status" value="1"/>
</dbReference>
<dbReference type="OrthoDB" id="9800565at2"/>
<dbReference type="AlphaFoldDB" id="A0A0U4WHX7"/>
<dbReference type="InterPro" id="IPR020935">
    <property type="entry name" value="PdiEstase_YfcE_CS"/>
</dbReference>
<dbReference type="RefSeq" id="WP_016896987.1">
    <property type="nucleotide sequence ID" value="NZ_CP013988.1"/>
</dbReference>